<keyword evidence="2" id="KW-1133">Transmembrane helix</keyword>
<reference evidence="3 4" key="1">
    <citation type="submission" date="2018-09" db="EMBL/GenBank/DDBJ databases">
        <title>Genomic Encyclopedia of Archaeal and Bacterial Type Strains, Phase II (KMG-II): from individual species to whole genera.</title>
        <authorList>
            <person name="Goeker M."/>
        </authorList>
    </citation>
    <scope>NUCLEOTIDE SEQUENCE [LARGE SCALE GENOMIC DNA]</scope>
    <source>
        <strain evidence="3 4">DSM 17008</strain>
    </source>
</reference>
<name>A0A419V7X8_9BACL</name>
<keyword evidence="1" id="KW-0175">Coiled coil</keyword>
<dbReference type="Pfam" id="PF12841">
    <property type="entry name" value="YvrJ"/>
    <property type="match status" value="1"/>
</dbReference>
<gene>
    <name evidence="3" type="ORF">ATL39_0265</name>
</gene>
<keyword evidence="4" id="KW-1185">Reference proteome</keyword>
<dbReference type="InterPro" id="IPR024419">
    <property type="entry name" value="YvrJ"/>
</dbReference>
<sequence length="55" mass="6554">MGTLYDIPMFIHLVANFGFPIMISVYLLMRFEKRIERLEKILGDLAEMIKFMSNR</sequence>
<keyword evidence="2" id="KW-0812">Transmembrane</keyword>
<dbReference type="AlphaFoldDB" id="A0A419V7X8"/>
<dbReference type="RefSeq" id="WP_120191474.1">
    <property type="nucleotide sequence ID" value="NZ_RAPK01000006.1"/>
</dbReference>
<dbReference type="Proteomes" id="UP000285120">
    <property type="component" value="Unassembled WGS sequence"/>
</dbReference>
<protein>
    <submittedName>
        <fullName evidence="3">YvrJ-like protein</fullName>
    </submittedName>
</protein>
<evidence type="ECO:0000256" key="1">
    <source>
        <dbReference type="SAM" id="Coils"/>
    </source>
</evidence>
<dbReference type="OrthoDB" id="2662123at2"/>
<evidence type="ECO:0000313" key="4">
    <source>
        <dbReference type="Proteomes" id="UP000285120"/>
    </source>
</evidence>
<keyword evidence="2" id="KW-0472">Membrane</keyword>
<organism evidence="3 4">
    <name type="scientific">Sinobaca qinghaiensis</name>
    <dbReference type="NCBI Taxonomy" id="342944"/>
    <lineage>
        <taxon>Bacteria</taxon>
        <taxon>Bacillati</taxon>
        <taxon>Bacillota</taxon>
        <taxon>Bacilli</taxon>
        <taxon>Bacillales</taxon>
        <taxon>Sporolactobacillaceae</taxon>
        <taxon>Sinobaca</taxon>
    </lineage>
</organism>
<feature type="transmembrane region" description="Helical" evidence="2">
    <location>
        <begin position="6"/>
        <end position="28"/>
    </location>
</feature>
<feature type="coiled-coil region" evidence="1">
    <location>
        <begin position="28"/>
        <end position="55"/>
    </location>
</feature>
<evidence type="ECO:0000313" key="3">
    <source>
        <dbReference type="EMBL" id="RKD76053.1"/>
    </source>
</evidence>
<proteinExistence type="predicted"/>
<evidence type="ECO:0000256" key="2">
    <source>
        <dbReference type="SAM" id="Phobius"/>
    </source>
</evidence>
<accession>A0A419V7X8</accession>
<comment type="caution">
    <text evidence="3">The sequence shown here is derived from an EMBL/GenBank/DDBJ whole genome shotgun (WGS) entry which is preliminary data.</text>
</comment>
<dbReference type="EMBL" id="RAPK01000006">
    <property type="protein sequence ID" value="RKD76053.1"/>
    <property type="molecule type" value="Genomic_DNA"/>
</dbReference>